<dbReference type="EMBL" id="CP023445">
    <property type="protein sequence ID" value="ATE52672.1"/>
    <property type="molecule type" value="Genomic_DNA"/>
</dbReference>
<keyword evidence="3" id="KW-0436">Ligase</keyword>
<dbReference type="Pfam" id="PF00501">
    <property type="entry name" value="AMP-binding"/>
    <property type="match status" value="1"/>
</dbReference>
<dbReference type="PANTHER" id="PTHR43845:SF1">
    <property type="entry name" value="BLR5969 PROTEIN"/>
    <property type="match status" value="1"/>
</dbReference>
<evidence type="ECO:0000259" key="2">
    <source>
        <dbReference type="Pfam" id="PF14535"/>
    </source>
</evidence>
<dbReference type="KEGG" id="apre:CNX65_04725"/>
<sequence length="487" mass="52652">MMRYQLRHSPVLVTPRSRPVGPAVPVCQYRTSCTHQKKNRGYPHPISAARPVRVSTGAHDRAVLVRPGDEGGDPGLRRVTQQVRLRELVRRLLRADGVIAARLRDAGLCDADDISLDQLHLLPTVSKQDLWDHYPFGFQVDDRIVCVHGSSGTGGRPTLIPYTANDVHVWAEVMARALGGAGVTRHSTVHNAYGYGLFTGGLGVHHGGLRLGARVIPLSGGMTDRQVRLVADLRPDVLCCTPSYAIHLGEALRAANVESSFRVGLFGAEPWTDAMRDKIEELLGVRALDIYGLSEVIGPGVACESLDSGGMLNVAEDHFLVEAVDENGLPVPDGTPGELVFTTLTKTGMPLLRYRSGDVAVLAGPAPDSARTLRRMGKPLGRRDDMLVVRGVNVFPSEVEAVVLADGRVSPHYLVVDDRRNPARPELRVVVESAHDVADDLRTALRERLGLTCAVHVVAHGAVPRSETGKARRLARWSAGQPPVPGL</sequence>
<dbReference type="InterPro" id="IPR028154">
    <property type="entry name" value="AMP-dep_Lig_C"/>
</dbReference>
<name>A0A290Z102_9PSEU</name>
<dbReference type="GO" id="GO:0016874">
    <property type="term" value="F:ligase activity"/>
    <property type="evidence" value="ECO:0007669"/>
    <property type="project" value="UniProtKB-KW"/>
</dbReference>
<accession>A0A290Z102</accession>
<feature type="domain" description="AMP-dependent synthetase/ligase" evidence="1">
    <location>
        <begin position="141"/>
        <end position="341"/>
    </location>
</feature>
<dbReference type="Pfam" id="PF14535">
    <property type="entry name" value="AMP-binding_C_2"/>
    <property type="match status" value="1"/>
</dbReference>
<dbReference type="InterPro" id="IPR042099">
    <property type="entry name" value="ANL_N_sf"/>
</dbReference>
<feature type="domain" description="AMP-dependent ligase C-terminal" evidence="2">
    <location>
        <begin position="391"/>
        <end position="474"/>
    </location>
</feature>
<dbReference type="AlphaFoldDB" id="A0A290Z102"/>
<dbReference type="Gene3D" id="3.40.50.12780">
    <property type="entry name" value="N-terminal domain of ligase-like"/>
    <property type="match status" value="1"/>
</dbReference>
<protein>
    <submittedName>
        <fullName evidence="3">Phenylacetate--CoA ligase</fullName>
    </submittedName>
</protein>
<evidence type="ECO:0000313" key="3">
    <source>
        <dbReference type="EMBL" id="ATE52672.1"/>
    </source>
</evidence>
<dbReference type="Proteomes" id="UP000218505">
    <property type="component" value="Chromosome"/>
</dbReference>
<dbReference type="InterPro" id="IPR000873">
    <property type="entry name" value="AMP-dep_synth/lig_dom"/>
</dbReference>
<dbReference type="PANTHER" id="PTHR43845">
    <property type="entry name" value="BLR5969 PROTEIN"/>
    <property type="match status" value="1"/>
</dbReference>
<dbReference type="Gene3D" id="3.30.300.30">
    <property type="match status" value="1"/>
</dbReference>
<evidence type="ECO:0000313" key="4">
    <source>
        <dbReference type="Proteomes" id="UP000218505"/>
    </source>
</evidence>
<dbReference type="InterPro" id="IPR045851">
    <property type="entry name" value="AMP-bd_C_sf"/>
</dbReference>
<reference evidence="3" key="1">
    <citation type="submission" date="2017-09" db="EMBL/GenBank/DDBJ databases">
        <title>Complete Genome Sequence of ansamitocin-producing Bacterium Actinosynnema pretiosum X47.</title>
        <authorList>
            <person name="Cao G."/>
            <person name="Zong G."/>
            <person name="Zhong C."/>
            <person name="Fu J."/>
        </authorList>
    </citation>
    <scope>NUCLEOTIDE SEQUENCE [LARGE SCALE GENOMIC DNA]</scope>
    <source>
        <strain evidence="3">X47</strain>
    </source>
</reference>
<evidence type="ECO:0000259" key="1">
    <source>
        <dbReference type="Pfam" id="PF00501"/>
    </source>
</evidence>
<dbReference type="SUPFAM" id="SSF56801">
    <property type="entry name" value="Acetyl-CoA synthetase-like"/>
    <property type="match status" value="1"/>
</dbReference>
<keyword evidence="4" id="KW-1185">Reference proteome</keyword>
<proteinExistence type="predicted"/>
<gene>
    <name evidence="3" type="ORF">CNX65_04725</name>
</gene>
<organism evidence="3 4">
    <name type="scientific">Actinosynnema pretiosum</name>
    <dbReference type="NCBI Taxonomy" id="42197"/>
    <lineage>
        <taxon>Bacteria</taxon>
        <taxon>Bacillati</taxon>
        <taxon>Actinomycetota</taxon>
        <taxon>Actinomycetes</taxon>
        <taxon>Pseudonocardiales</taxon>
        <taxon>Pseudonocardiaceae</taxon>
        <taxon>Actinosynnema</taxon>
    </lineage>
</organism>